<protein>
    <recommendedName>
        <fullName evidence="2">Peptidase C39 domain-containing protein</fullName>
    </recommendedName>
</protein>
<sequence length="529" mass="60289">MNLFKTKTSNLESVTYDLIKALSAKVLSPSISECLKAHPDFPSMLSISDCLTDWNIQNKTYHIRKEEYNVNDLLFPFIAYYQEAGGRFVLINSIENGIVRFSDENHKKSELKESEFLKRWNGVVLYAEKNDTSGEVDYKKNRVKSILNSLLIPGFLIFIITSFLLFYSTIAFSSIIIISSLLKICGTSISVLLIIQSINSNNPFIQNLCGLTGNKDDCNAILKSEAAKVTSWLSWSEVGLFYFSGTLLSLISVSSSLVLLAWLNALALPYVIYSISYQYSVKKWCVLCCMVQILLVLEFVSNLYFGVFNLTFNPLLSNLSILILCLAFPILMWSFLKPFFSQAAELPLAKYQLKKFKFNNQLFQQALTNQPRFAISEELRPIVLGNPNAETIITMVSNPFCGPCAAAHKKIESLLAERTNIRINIVFIQKREWEKSDKMLITQHLFSLMKTENESIGQALNSWYSATEKNYSFLAKQYPIPIDNEAEKTAKLQHNWCDLANVTFTPTFFINGYKLPEPYRIEDLKYLLN</sequence>
<feature type="transmembrane region" description="Helical" evidence="1">
    <location>
        <begin position="257"/>
        <end position="277"/>
    </location>
</feature>
<keyword evidence="1" id="KW-0472">Membrane</keyword>
<keyword evidence="1" id="KW-0812">Transmembrane</keyword>
<feature type="domain" description="Peptidase C39" evidence="2">
    <location>
        <begin position="7"/>
        <end position="127"/>
    </location>
</feature>
<dbReference type="GO" id="GO:0006508">
    <property type="term" value="P:proteolysis"/>
    <property type="evidence" value="ECO:0007669"/>
    <property type="project" value="InterPro"/>
</dbReference>
<accession>A0A3N0C038</accession>
<evidence type="ECO:0000259" key="2">
    <source>
        <dbReference type="PROSITE" id="PS50990"/>
    </source>
</evidence>
<keyword evidence="1" id="KW-1133">Transmembrane helix</keyword>
<proteinExistence type="predicted"/>
<dbReference type="GO" id="GO:0005524">
    <property type="term" value="F:ATP binding"/>
    <property type="evidence" value="ECO:0007669"/>
    <property type="project" value="InterPro"/>
</dbReference>
<reference evidence="3 4" key="1">
    <citation type="submission" date="2018-10" db="EMBL/GenBank/DDBJ databases">
        <title>Genome sequencing of Pedobacter jejuensis TNB23.</title>
        <authorList>
            <person name="Cho Y.-J."/>
            <person name="Cho A."/>
            <person name="Kim O.-S."/>
        </authorList>
    </citation>
    <scope>NUCLEOTIDE SEQUENCE [LARGE SCALE GENOMIC DNA]</scope>
    <source>
        <strain evidence="3 4">TNB23</strain>
    </source>
</reference>
<dbReference type="Gene3D" id="3.90.70.10">
    <property type="entry name" value="Cysteine proteinases"/>
    <property type="match status" value="1"/>
</dbReference>
<organism evidence="3 4">
    <name type="scientific">Pedobacter jejuensis</name>
    <dbReference type="NCBI Taxonomy" id="1268550"/>
    <lineage>
        <taxon>Bacteria</taxon>
        <taxon>Pseudomonadati</taxon>
        <taxon>Bacteroidota</taxon>
        <taxon>Sphingobacteriia</taxon>
        <taxon>Sphingobacteriales</taxon>
        <taxon>Sphingobacteriaceae</taxon>
        <taxon>Pedobacter</taxon>
    </lineage>
</organism>
<dbReference type="GO" id="GO:0008233">
    <property type="term" value="F:peptidase activity"/>
    <property type="evidence" value="ECO:0007669"/>
    <property type="project" value="InterPro"/>
</dbReference>
<dbReference type="AlphaFoldDB" id="A0A3N0C038"/>
<feature type="transmembrane region" description="Helical" evidence="1">
    <location>
        <begin position="284"/>
        <end position="305"/>
    </location>
</feature>
<dbReference type="Pfam" id="PF13462">
    <property type="entry name" value="Thioredoxin_4"/>
    <property type="match status" value="1"/>
</dbReference>
<feature type="transmembrane region" description="Helical" evidence="1">
    <location>
        <begin position="172"/>
        <end position="195"/>
    </location>
</feature>
<dbReference type="CDD" id="cd12921">
    <property type="entry name" value="VKOR_4"/>
    <property type="match status" value="1"/>
</dbReference>
<dbReference type="EMBL" id="RBEE01000006">
    <property type="protein sequence ID" value="RNL55405.1"/>
    <property type="molecule type" value="Genomic_DNA"/>
</dbReference>
<dbReference type="GO" id="GO:0016020">
    <property type="term" value="C:membrane"/>
    <property type="evidence" value="ECO:0007669"/>
    <property type="project" value="InterPro"/>
</dbReference>
<evidence type="ECO:0000313" key="3">
    <source>
        <dbReference type="EMBL" id="RNL55405.1"/>
    </source>
</evidence>
<dbReference type="Proteomes" id="UP000274046">
    <property type="component" value="Unassembled WGS sequence"/>
</dbReference>
<comment type="caution">
    <text evidence="3">The sequence shown here is derived from an EMBL/GenBank/DDBJ whole genome shotgun (WGS) entry which is preliminary data.</text>
</comment>
<evidence type="ECO:0000256" key="1">
    <source>
        <dbReference type="SAM" id="Phobius"/>
    </source>
</evidence>
<evidence type="ECO:0000313" key="4">
    <source>
        <dbReference type="Proteomes" id="UP000274046"/>
    </source>
</evidence>
<dbReference type="Gene3D" id="3.40.30.10">
    <property type="entry name" value="Glutaredoxin"/>
    <property type="match status" value="1"/>
</dbReference>
<dbReference type="InterPro" id="IPR005074">
    <property type="entry name" value="Peptidase_C39"/>
</dbReference>
<keyword evidence="4" id="KW-1185">Reference proteome</keyword>
<gene>
    <name evidence="3" type="ORF">D7004_04815</name>
</gene>
<dbReference type="SUPFAM" id="SSF52833">
    <property type="entry name" value="Thioredoxin-like"/>
    <property type="match status" value="1"/>
</dbReference>
<dbReference type="InterPro" id="IPR036249">
    <property type="entry name" value="Thioredoxin-like_sf"/>
</dbReference>
<feature type="transmembrane region" description="Helical" evidence="1">
    <location>
        <begin position="317"/>
        <end position="336"/>
    </location>
</feature>
<dbReference type="Pfam" id="PF03412">
    <property type="entry name" value="Peptidase_C39"/>
    <property type="match status" value="1"/>
</dbReference>
<name>A0A3N0C038_9SPHI</name>
<dbReference type="CDD" id="cd02972">
    <property type="entry name" value="DsbA_family"/>
    <property type="match status" value="1"/>
</dbReference>
<dbReference type="InterPro" id="IPR012336">
    <property type="entry name" value="Thioredoxin-like_fold"/>
</dbReference>
<feature type="transmembrane region" description="Helical" evidence="1">
    <location>
        <begin position="232"/>
        <end position="251"/>
    </location>
</feature>
<dbReference type="OrthoDB" id="1100563at2"/>
<dbReference type="RefSeq" id="WP_123204742.1">
    <property type="nucleotide sequence ID" value="NZ_RBEE01000006.1"/>
</dbReference>
<dbReference type="PROSITE" id="PS50990">
    <property type="entry name" value="PEPTIDASE_C39"/>
    <property type="match status" value="1"/>
</dbReference>
<feature type="transmembrane region" description="Helical" evidence="1">
    <location>
        <begin position="146"/>
        <end position="166"/>
    </location>
</feature>